<protein>
    <submittedName>
        <fullName evidence="1">Uncharacterized protein</fullName>
    </submittedName>
</protein>
<evidence type="ECO:0000313" key="1">
    <source>
        <dbReference type="EMBL" id="JAU04618.1"/>
    </source>
</evidence>
<name>A0A1J3CA40_NOCCA</name>
<reference evidence="1" key="1">
    <citation type="submission" date="2016-07" db="EMBL/GenBank/DDBJ databases">
        <title>De novo transcriptome assembly of four accessions of the metal hyperaccumulator plant Noccaea caerulescens.</title>
        <authorList>
            <person name="Blande D."/>
            <person name="Halimaa P."/>
            <person name="Tervahauta A.I."/>
            <person name="Aarts M.G."/>
            <person name="Karenlampi S.O."/>
        </authorList>
    </citation>
    <scope>NUCLEOTIDE SEQUENCE</scope>
</reference>
<dbReference type="AlphaFoldDB" id="A0A1J3CA40"/>
<proteinExistence type="predicted"/>
<organism evidence="1">
    <name type="scientific">Noccaea caerulescens</name>
    <name type="common">Alpine penny-cress</name>
    <name type="synonym">Thlaspi caerulescens</name>
    <dbReference type="NCBI Taxonomy" id="107243"/>
    <lineage>
        <taxon>Eukaryota</taxon>
        <taxon>Viridiplantae</taxon>
        <taxon>Streptophyta</taxon>
        <taxon>Embryophyta</taxon>
        <taxon>Tracheophyta</taxon>
        <taxon>Spermatophyta</taxon>
        <taxon>Magnoliopsida</taxon>
        <taxon>eudicotyledons</taxon>
        <taxon>Gunneridae</taxon>
        <taxon>Pentapetalae</taxon>
        <taxon>rosids</taxon>
        <taxon>malvids</taxon>
        <taxon>Brassicales</taxon>
        <taxon>Brassicaceae</taxon>
        <taxon>Coluteocarpeae</taxon>
        <taxon>Noccaea</taxon>
    </lineage>
</organism>
<dbReference type="EMBL" id="GEVI01027702">
    <property type="protein sequence ID" value="JAU04618.1"/>
    <property type="molecule type" value="Transcribed_RNA"/>
</dbReference>
<accession>A0A1J3CA40</accession>
<gene>
    <name evidence="1" type="ORF">GA_TR13090_c0_g1_i1_g.41694</name>
</gene>
<sequence>MASKSSAVTNVSSARYESKPSIEDQMALVVQKVDEVKGMVFKSPLYWESLEFLAKDEVSRGIFYALSDWCKLHYLKRKTKASNVAEKEPSYGEYHYGSD</sequence>